<name>A0ABM9AS03_9BACT</name>
<organism evidence="1 2">
    <name type="scientific">Emticicia aquatica</name>
    <dbReference type="NCBI Taxonomy" id="1681835"/>
    <lineage>
        <taxon>Bacteria</taxon>
        <taxon>Pseudomonadati</taxon>
        <taxon>Bacteroidota</taxon>
        <taxon>Cytophagia</taxon>
        <taxon>Cytophagales</taxon>
        <taxon>Leadbetterellaceae</taxon>
        <taxon>Emticicia</taxon>
    </lineage>
</organism>
<reference evidence="1" key="1">
    <citation type="submission" date="2021-12" db="EMBL/GenBank/DDBJ databases">
        <authorList>
            <person name="Rodrigo-Torres L."/>
            <person name="Arahal R. D."/>
            <person name="Lucena T."/>
        </authorList>
    </citation>
    <scope>NUCLEOTIDE SEQUENCE</scope>
    <source>
        <strain evidence="1">CECT 8858</strain>
    </source>
</reference>
<dbReference type="Gene3D" id="3.40.50.1110">
    <property type="entry name" value="SGNH hydrolase"/>
    <property type="match status" value="1"/>
</dbReference>
<evidence type="ECO:0000313" key="2">
    <source>
        <dbReference type="Proteomes" id="UP000837932"/>
    </source>
</evidence>
<evidence type="ECO:0000313" key="1">
    <source>
        <dbReference type="EMBL" id="CAH0996512.1"/>
    </source>
</evidence>
<dbReference type="InterPro" id="IPR036514">
    <property type="entry name" value="SGNH_hydro_sf"/>
</dbReference>
<dbReference type="SUPFAM" id="SSF52266">
    <property type="entry name" value="SGNH hydrolase"/>
    <property type="match status" value="1"/>
</dbReference>
<sequence length="422" mass="46001">MRPSIKILFGIFSVFVFITSCDVQTENIILADAQQPEIFAKYVSIGGSLVAGYTNGGLYRDGQEASYPNLIAKQAGVSFEQALFPIGQENGTGFLITSAGNSSTQFDKVVDKTGIISTTPLLFSKYSGNLGNYGIVNLRMSDVNKTGLGNVKIQGFNPYFERILPTGKEDLSYIELVKASNFTFFTASIGDYDMLTFAASGGRNSMTETSVFALNCQKLFDALVVNKAQGIVTNLPNILDLPYFNYYSFDEIAKKIGVLGIYITTGNGIIRLATSEDKILLDAISNVGKSNGLGQKKGHLASYPLSNEEVLDKDEINAVAARLNDFNGVLNFEANKRSIPVFDLNNLYKQVKNKSFIVNGIKFDNSLMTGSFFSLDGIHPTPRGSAVIANEIIKVINDNYKNSIKVAIPTLDVSRFEGLKIK</sequence>
<dbReference type="Pfam" id="PF00657">
    <property type="entry name" value="Lipase_GDSL"/>
    <property type="match status" value="1"/>
</dbReference>
<dbReference type="PROSITE" id="PS51257">
    <property type="entry name" value="PROKAR_LIPOPROTEIN"/>
    <property type="match status" value="1"/>
</dbReference>
<keyword evidence="2" id="KW-1185">Reference proteome</keyword>
<dbReference type="Proteomes" id="UP000837932">
    <property type="component" value="Unassembled WGS sequence"/>
</dbReference>
<dbReference type="InterPro" id="IPR001087">
    <property type="entry name" value="GDSL"/>
</dbReference>
<evidence type="ECO:0008006" key="3">
    <source>
        <dbReference type="Google" id="ProtNLM"/>
    </source>
</evidence>
<comment type="caution">
    <text evidence="1">The sequence shown here is derived from an EMBL/GenBank/DDBJ whole genome shotgun (WGS) entry which is preliminary data.</text>
</comment>
<accession>A0ABM9AS03</accession>
<protein>
    <recommendedName>
        <fullName evidence="3">G-D-S-L family lipolytic protein</fullName>
    </recommendedName>
</protein>
<dbReference type="EMBL" id="CAKLPY010000002">
    <property type="protein sequence ID" value="CAH0996512.1"/>
    <property type="molecule type" value="Genomic_DNA"/>
</dbReference>
<proteinExistence type="predicted"/>
<gene>
    <name evidence="1" type="ORF">EMA8858_02644</name>
</gene>